<dbReference type="PROSITE" id="PS50043">
    <property type="entry name" value="HTH_LUXR_2"/>
    <property type="match status" value="1"/>
</dbReference>
<protein>
    <recommendedName>
        <fullName evidence="6">HTH luxR-type domain-containing protein</fullName>
    </recommendedName>
</protein>
<dbReference type="Gene3D" id="1.25.40.10">
    <property type="entry name" value="Tetratricopeptide repeat domain"/>
    <property type="match status" value="1"/>
</dbReference>
<dbReference type="InterPro" id="IPR059106">
    <property type="entry name" value="WHD_MalT"/>
</dbReference>
<evidence type="ECO:0000256" key="1">
    <source>
        <dbReference type="ARBA" id="ARBA00023015"/>
    </source>
</evidence>
<dbReference type="SMART" id="SM00382">
    <property type="entry name" value="AAA"/>
    <property type="match status" value="1"/>
</dbReference>
<keyword evidence="3" id="KW-0804">Transcription</keyword>
<proteinExistence type="predicted"/>
<evidence type="ECO:0000256" key="4">
    <source>
        <dbReference type="SAM" id="Coils"/>
    </source>
</evidence>
<evidence type="ECO:0000256" key="3">
    <source>
        <dbReference type="ARBA" id="ARBA00023163"/>
    </source>
</evidence>
<dbReference type="InterPro" id="IPR027417">
    <property type="entry name" value="P-loop_NTPase"/>
</dbReference>
<feature type="compositionally biased region" description="Pro residues" evidence="5">
    <location>
        <begin position="57"/>
        <end position="67"/>
    </location>
</feature>
<keyword evidence="4" id="KW-0175">Coiled coil</keyword>
<evidence type="ECO:0000313" key="7">
    <source>
        <dbReference type="EMBL" id="QIK73201.1"/>
    </source>
</evidence>
<dbReference type="CDD" id="cd06170">
    <property type="entry name" value="LuxR_C_like"/>
    <property type="match status" value="1"/>
</dbReference>
<feature type="coiled-coil region" evidence="4">
    <location>
        <begin position="684"/>
        <end position="744"/>
    </location>
</feature>
<name>A0A6G7Y991_9ACTN</name>
<dbReference type="InterPro" id="IPR000792">
    <property type="entry name" value="Tscrpt_reg_LuxR_C"/>
</dbReference>
<feature type="region of interest" description="Disordered" evidence="5">
    <location>
        <begin position="1"/>
        <end position="87"/>
    </location>
</feature>
<evidence type="ECO:0000313" key="8">
    <source>
        <dbReference type="Proteomes" id="UP000501058"/>
    </source>
</evidence>
<dbReference type="SUPFAM" id="SSF52540">
    <property type="entry name" value="P-loop containing nucleoside triphosphate hydrolases"/>
    <property type="match status" value="1"/>
</dbReference>
<dbReference type="InterPro" id="IPR003593">
    <property type="entry name" value="AAA+_ATPase"/>
</dbReference>
<dbReference type="InterPro" id="IPR011990">
    <property type="entry name" value="TPR-like_helical_dom_sf"/>
</dbReference>
<feature type="domain" description="HTH luxR-type" evidence="6">
    <location>
        <begin position="863"/>
        <end position="928"/>
    </location>
</feature>
<keyword evidence="2" id="KW-0238">DNA-binding</keyword>
<keyword evidence="8" id="KW-1185">Reference proteome</keyword>
<dbReference type="EMBL" id="CP049865">
    <property type="protein sequence ID" value="QIK73201.1"/>
    <property type="molecule type" value="Genomic_DNA"/>
</dbReference>
<organism evidence="7 8">
    <name type="scientific">Propioniciclava coleopterorum</name>
    <dbReference type="NCBI Taxonomy" id="2714937"/>
    <lineage>
        <taxon>Bacteria</taxon>
        <taxon>Bacillati</taxon>
        <taxon>Actinomycetota</taxon>
        <taxon>Actinomycetes</taxon>
        <taxon>Propionibacteriales</taxon>
        <taxon>Propionibacteriaceae</taxon>
        <taxon>Propioniciclava</taxon>
    </lineage>
</organism>
<evidence type="ECO:0000256" key="5">
    <source>
        <dbReference type="SAM" id="MobiDB-lite"/>
    </source>
</evidence>
<dbReference type="Gene3D" id="3.40.50.300">
    <property type="entry name" value="P-loop containing nucleotide triphosphate hydrolases"/>
    <property type="match status" value="1"/>
</dbReference>
<dbReference type="SMART" id="SM00421">
    <property type="entry name" value="HTH_LUXR"/>
    <property type="match status" value="1"/>
</dbReference>
<dbReference type="PRINTS" id="PR00038">
    <property type="entry name" value="HTHLUXR"/>
</dbReference>
<dbReference type="PANTHER" id="PTHR44688">
    <property type="entry name" value="DNA-BINDING TRANSCRIPTIONAL ACTIVATOR DEVR_DOSR"/>
    <property type="match status" value="1"/>
</dbReference>
<sequence>MATAPCPEPQGSAEPRVSTRDGMHVDPALRAAIDDEDPLAPDGPDGIRRARATTVVPPGPANPPPHDGVPFPGDARTSRASIPSFHTPIVPRPRIDALLDEVVRHPVTLVLGGSGTGKTVALAEWARAGTPHGPVCWVSLTGRDATPARLVRLVREAAAATLGDSVIPAGESADALGDLLEAMAGRGAVLVLDDCDLACNDEAADELENVLRRPPLGLHLVLLARRRPPLSLHRLRVAGELGEVHVTDLTFTVDEADDLFRSRGFTLPPVEVQRLTEATGGWPAALALSALSLGRARDPLQAASRFTGRDPLVRSYVVAELDGLEPRQRDTLLFTSVVDAVNAPLAAALTADPGVADTLGAMTQANYYVADERGWWHPQPLVLEALRAHLVRTAPLRASELSRRAAAWFEEQGDLERAVDSAVASQDWDLVAGLVLDAVAANVLQVRGLPIPLRLSDVPAPVVLGRAQLQLALAHEAAQHRDHATASARLRWASTLIPAMPDRERAVAVVCHAAIQAGVARCRGDAPALVEASERALFEASRLEAGVLARVGDLGAVRRLLSVGELWSGDAQTALDLLESLTGSAASGGTEAARPDAFWNGLRALALTEMGRLRRARRHAEDAVAEGRRARPGQAAMGWLALARIALLQGDPALAATAVTQGQMSNREEDPFVSIAFRLAEADRRLETDEVARAEAILREVERRLARGTKPALSRLHTALRVEAELARRSVDRAQDLLDRAREQGRLPADLLLVASRTARARRRPGEVEDLVAPLLGRDDSVAGEAWVELALAADASGEEHRSLMAFARALDLAATEGLMRPFLRHDPRVGVLLAHHAAVVGTHPDLVEWLMDARAEDPEPPVPAQVEAVTQRERVVLAYLATMRSNDEIADELGISVNTVKQHLKSIHRKLGVTSRRDAVRMARRLNLVPRGQPGS</sequence>
<evidence type="ECO:0000259" key="6">
    <source>
        <dbReference type="PROSITE" id="PS50043"/>
    </source>
</evidence>
<dbReference type="GO" id="GO:0003677">
    <property type="term" value="F:DNA binding"/>
    <property type="evidence" value="ECO:0007669"/>
    <property type="project" value="UniProtKB-KW"/>
</dbReference>
<dbReference type="SUPFAM" id="SSF46894">
    <property type="entry name" value="C-terminal effector domain of the bipartite response regulators"/>
    <property type="match status" value="1"/>
</dbReference>
<dbReference type="PANTHER" id="PTHR44688:SF16">
    <property type="entry name" value="DNA-BINDING TRANSCRIPTIONAL ACTIVATOR DEVR_DOSR"/>
    <property type="match status" value="1"/>
</dbReference>
<gene>
    <name evidence="7" type="ORF">G7070_14215</name>
</gene>
<dbReference type="InterPro" id="IPR036388">
    <property type="entry name" value="WH-like_DNA-bd_sf"/>
</dbReference>
<dbReference type="Gene3D" id="1.10.10.10">
    <property type="entry name" value="Winged helix-like DNA-binding domain superfamily/Winged helix DNA-binding domain"/>
    <property type="match status" value="1"/>
</dbReference>
<evidence type="ECO:0000256" key="2">
    <source>
        <dbReference type="ARBA" id="ARBA00023125"/>
    </source>
</evidence>
<dbReference type="Proteomes" id="UP000501058">
    <property type="component" value="Chromosome"/>
</dbReference>
<dbReference type="InterPro" id="IPR016032">
    <property type="entry name" value="Sig_transdc_resp-reg_C-effctor"/>
</dbReference>
<dbReference type="Pfam" id="PF25873">
    <property type="entry name" value="WHD_MalT"/>
    <property type="match status" value="1"/>
</dbReference>
<accession>A0A6G7Y991</accession>
<dbReference type="GO" id="GO:0006355">
    <property type="term" value="P:regulation of DNA-templated transcription"/>
    <property type="evidence" value="ECO:0007669"/>
    <property type="project" value="InterPro"/>
</dbReference>
<reference evidence="7 8" key="1">
    <citation type="submission" date="2020-03" db="EMBL/GenBank/DDBJ databases">
        <title>Propioniciclava sp. nov., isolated from Hydrophilus acuminatus.</title>
        <authorList>
            <person name="Hyun D.-W."/>
            <person name="Bae J.-W."/>
        </authorList>
    </citation>
    <scope>NUCLEOTIDE SEQUENCE [LARGE SCALE GENOMIC DNA]</scope>
    <source>
        <strain evidence="7 8">HDW11</strain>
    </source>
</reference>
<keyword evidence="1" id="KW-0805">Transcription regulation</keyword>
<dbReference type="RefSeq" id="WP_166234272.1">
    <property type="nucleotide sequence ID" value="NZ_CP049865.1"/>
</dbReference>
<dbReference type="AlphaFoldDB" id="A0A6G7Y991"/>
<dbReference type="Pfam" id="PF00196">
    <property type="entry name" value="GerE"/>
    <property type="match status" value="1"/>
</dbReference>
<dbReference type="KEGG" id="prv:G7070_14215"/>